<keyword evidence="1" id="KW-0862">Zinc</keyword>
<proteinExistence type="predicted"/>
<feature type="compositionally biased region" description="Basic residues" evidence="2">
    <location>
        <begin position="271"/>
        <end position="280"/>
    </location>
</feature>
<comment type="caution">
    <text evidence="4">The sequence shown here is derived from an EMBL/GenBank/DDBJ whole genome shotgun (WGS) entry which is preliminary data.</text>
</comment>
<evidence type="ECO:0000313" key="4">
    <source>
        <dbReference type="EMBL" id="KAK0536949.1"/>
    </source>
</evidence>
<feature type="compositionally biased region" description="Basic and acidic residues" evidence="2">
    <location>
        <begin position="178"/>
        <end position="189"/>
    </location>
</feature>
<name>A0AAN6JN18_9BASI</name>
<accession>A0AAN6JN18</accession>
<dbReference type="InterPro" id="IPR000679">
    <property type="entry name" value="Znf_GATA"/>
</dbReference>
<dbReference type="PROSITE" id="PS50114">
    <property type="entry name" value="GATA_ZN_FINGER_2"/>
    <property type="match status" value="1"/>
</dbReference>
<feature type="region of interest" description="Disordered" evidence="2">
    <location>
        <begin position="175"/>
        <end position="338"/>
    </location>
</feature>
<evidence type="ECO:0000256" key="2">
    <source>
        <dbReference type="SAM" id="MobiDB-lite"/>
    </source>
</evidence>
<sequence length="378" mass="40820">MVTAMALTRAPAAQSQSQSSASASAFASPARAGARPRLTPYNPSPTRFPVWPPAWLRYIADQLRESFDSFLVLCATNVPPLGLTELEVAERLAVDRPLLERFVDREMRPLADAVVPSLRVLAETAALSTAYAAFVNQILRSGIPLEPSHVSSRLVNHLDMIAAYEIYVPYDDGGDAPVGREGHDEDRGGGGRAGGSQRGREQERGWERRGQGGRARNQHQDPTPHQNTSGGAAGSGPARDDDEDDGDTSPPPKKQQRTDSDKKPTQSQSSKKYRPIRKLRNATTPTPMPTPTSPSSASASASTSKTTSTTTTAAHDTATGEGKNTKKKKSKTKPWRQCMDCGATKTPAWRFHEGTVRCNKCGLAYNRDLAATKGMLQN</sequence>
<dbReference type="GO" id="GO:0008270">
    <property type="term" value="F:zinc ion binding"/>
    <property type="evidence" value="ECO:0007669"/>
    <property type="project" value="UniProtKB-KW"/>
</dbReference>
<protein>
    <recommendedName>
        <fullName evidence="3">GATA-type domain-containing protein</fullName>
    </recommendedName>
</protein>
<keyword evidence="1" id="KW-0479">Metal-binding</keyword>
<dbReference type="GO" id="GO:0006355">
    <property type="term" value="P:regulation of DNA-templated transcription"/>
    <property type="evidence" value="ECO:0007669"/>
    <property type="project" value="InterPro"/>
</dbReference>
<dbReference type="GO" id="GO:0043565">
    <property type="term" value="F:sequence-specific DNA binding"/>
    <property type="evidence" value="ECO:0007669"/>
    <property type="project" value="InterPro"/>
</dbReference>
<feature type="compositionally biased region" description="Basic and acidic residues" evidence="2">
    <location>
        <begin position="198"/>
        <end position="210"/>
    </location>
</feature>
<organism evidence="4 5">
    <name type="scientific">Tilletia horrida</name>
    <dbReference type="NCBI Taxonomy" id="155126"/>
    <lineage>
        <taxon>Eukaryota</taxon>
        <taxon>Fungi</taxon>
        <taxon>Dikarya</taxon>
        <taxon>Basidiomycota</taxon>
        <taxon>Ustilaginomycotina</taxon>
        <taxon>Exobasidiomycetes</taxon>
        <taxon>Tilletiales</taxon>
        <taxon>Tilletiaceae</taxon>
        <taxon>Tilletia</taxon>
    </lineage>
</organism>
<dbReference type="SUPFAM" id="SSF57716">
    <property type="entry name" value="Glucocorticoid receptor-like (DNA-binding domain)"/>
    <property type="match status" value="1"/>
</dbReference>
<dbReference type="AlphaFoldDB" id="A0AAN6JN18"/>
<feature type="compositionally biased region" description="Low complexity" evidence="2">
    <location>
        <begin position="293"/>
        <end position="319"/>
    </location>
</feature>
<feature type="compositionally biased region" description="Low complexity" evidence="2">
    <location>
        <begin position="9"/>
        <end position="26"/>
    </location>
</feature>
<feature type="domain" description="GATA-type" evidence="3">
    <location>
        <begin position="332"/>
        <end position="363"/>
    </location>
</feature>
<dbReference type="InterPro" id="IPR013088">
    <property type="entry name" value="Znf_NHR/GATA"/>
</dbReference>
<feature type="compositionally biased region" description="Basic residues" evidence="2">
    <location>
        <begin position="325"/>
        <end position="334"/>
    </location>
</feature>
<dbReference type="Proteomes" id="UP001176521">
    <property type="component" value="Unassembled WGS sequence"/>
</dbReference>
<evidence type="ECO:0000256" key="1">
    <source>
        <dbReference type="PROSITE-ProRule" id="PRU00094"/>
    </source>
</evidence>
<feature type="compositionally biased region" description="Polar residues" evidence="2">
    <location>
        <begin position="220"/>
        <end position="230"/>
    </location>
</feature>
<keyword evidence="1" id="KW-0863">Zinc-finger</keyword>
<keyword evidence="5" id="KW-1185">Reference proteome</keyword>
<reference evidence="4" key="1">
    <citation type="journal article" date="2023" name="PhytoFront">
        <title>Draft Genome Resources of Seven Strains of Tilletia horrida, Causal Agent of Kernel Smut of Rice.</title>
        <authorList>
            <person name="Khanal S."/>
            <person name="Antony Babu S."/>
            <person name="Zhou X.G."/>
        </authorList>
    </citation>
    <scope>NUCLEOTIDE SEQUENCE</scope>
    <source>
        <strain evidence="4">TX3</strain>
    </source>
</reference>
<dbReference type="EMBL" id="JAPDMQ010000068">
    <property type="protein sequence ID" value="KAK0536949.1"/>
    <property type="molecule type" value="Genomic_DNA"/>
</dbReference>
<feature type="region of interest" description="Disordered" evidence="2">
    <location>
        <begin position="1"/>
        <end position="26"/>
    </location>
</feature>
<evidence type="ECO:0000259" key="3">
    <source>
        <dbReference type="PROSITE" id="PS50114"/>
    </source>
</evidence>
<gene>
    <name evidence="4" type="ORF">OC842_001799</name>
</gene>
<dbReference type="Gene3D" id="3.30.50.10">
    <property type="entry name" value="Erythroid Transcription Factor GATA-1, subunit A"/>
    <property type="match status" value="1"/>
</dbReference>
<evidence type="ECO:0000313" key="5">
    <source>
        <dbReference type="Proteomes" id="UP001176521"/>
    </source>
</evidence>